<comment type="pathway">
    <text evidence="3">Purine metabolism; IMP biosynthesis via de novo pathway; 5-amino-1-(5-phospho-D-ribosyl)imidazole-4-carboxamide from 5-amino-1-(5-phospho-D-ribosyl)imidazole-4-carboxylate: step 2/2.</text>
</comment>
<feature type="domain" description="Adenylosuccinate lyase C-terminal" evidence="4">
    <location>
        <begin position="373"/>
        <end position="457"/>
    </location>
</feature>
<dbReference type="PANTHER" id="PTHR43172">
    <property type="entry name" value="ADENYLOSUCCINATE LYASE"/>
    <property type="match status" value="1"/>
</dbReference>
<dbReference type="NCBIfam" id="TIGR00928">
    <property type="entry name" value="purB"/>
    <property type="match status" value="1"/>
</dbReference>
<comment type="pathway">
    <text evidence="3">Purine metabolism; AMP biosynthesis via de novo pathway; AMP from IMP: step 2/2.</text>
</comment>
<dbReference type="EMBL" id="JACXWA010000055">
    <property type="protein sequence ID" value="MBD3870327.1"/>
    <property type="molecule type" value="Genomic_DNA"/>
</dbReference>
<comment type="catalytic activity">
    <reaction evidence="3">
        <text>N(6)-(1,2-dicarboxyethyl)-AMP = fumarate + AMP</text>
        <dbReference type="Rhea" id="RHEA:16853"/>
        <dbReference type="ChEBI" id="CHEBI:29806"/>
        <dbReference type="ChEBI" id="CHEBI:57567"/>
        <dbReference type="ChEBI" id="CHEBI:456215"/>
        <dbReference type="EC" id="4.3.2.2"/>
    </reaction>
</comment>
<accession>A0A8J6XWU4</accession>
<evidence type="ECO:0000259" key="4">
    <source>
        <dbReference type="SMART" id="SM00998"/>
    </source>
</evidence>
<keyword evidence="3" id="KW-0658">Purine biosynthesis</keyword>
<dbReference type="GO" id="GO:0006189">
    <property type="term" value="P:'de novo' IMP biosynthetic process"/>
    <property type="evidence" value="ECO:0007669"/>
    <property type="project" value="UniProtKB-UniPathway"/>
</dbReference>
<proteinExistence type="inferred from homology"/>
<dbReference type="Gene3D" id="1.10.275.60">
    <property type="match status" value="1"/>
</dbReference>
<dbReference type="InterPro" id="IPR004769">
    <property type="entry name" value="Pur_lyase"/>
</dbReference>
<evidence type="ECO:0000313" key="5">
    <source>
        <dbReference type="EMBL" id="MBD3870327.1"/>
    </source>
</evidence>
<dbReference type="Proteomes" id="UP000598633">
    <property type="component" value="Unassembled WGS sequence"/>
</dbReference>
<dbReference type="PRINTS" id="PR00149">
    <property type="entry name" value="FUMRATELYASE"/>
</dbReference>
<dbReference type="EC" id="4.3.2.2" evidence="2 3"/>
<dbReference type="InterPro" id="IPR020557">
    <property type="entry name" value="Fumarate_lyase_CS"/>
</dbReference>
<dbReference type="CDD" id="cd03302">
    <property type="entry name" value="Adenylsuccinate_lyase_2"/>
    <property type="match status" value="1"/>
</dbReference>
<sequence>MTSLDRFDHPLTGRYASEEMQRLFSTGNRYTTWRRLWLALASAESELGLEIPTEALEQMLANLEVTADDLERVREYEKRTRHDVMAHLEAFADLAPAAKPILHLGATSAYVGDNADLIITRDALDLVITRVLAVVAALAAFAEKWADEPALGMTHFQPAQPTTVGKRACLWLQDFLLDLERLRFERERLQMRGVKGTTGTQATFLELFDGDHDKVRALDRRVAETLGFSACYPVTGQTYPRKVDAFVIDALSGVGQSAAKLATDIRLLARLKELREPLAEGQVGSSAMPYKANPMRSERVTALSRWLISIAANPAQTAASQWLERTLDDSANRRLALPEAFLSTDAILRIVHNIADGLQVFPAMIARNLAEELPLMASEAILMEAVRRGGDRQAVHERLRLHARVAATAVLEEGGANPFLALVADDPEVALDRSELDALLDPARFVGRAPQQVREFLAEHVQPVLDEAGDLPEAKDLDV</sequence>
<gene>
    <name evidence="5" type="ORF">IFJ97_03075</name>
</gene>
<comment type="similarity">
    <text evidence="3">Belongs to the lyase 1 family. Adenylosuccinate lyase subfamily.</text>
</comment>
<dbReference type="PANTHER" id="PTHR43172:SF1">
    <property type="entry name" value="ADENYLOSUCCINATE LYASE"/>
    <property type="match status" value="1"/>
</dbReference>
<dbReference type="InterPro" id="IPR019468">
    <property type="entry name" value="AdenyloSucc_lyase_C"/>
</dbReference>
<evidence type="ECO:0000256" key="2">
    <source>
        <dbReference type="NCBIfam" id="TIGR00928"/>
    </source>
</evidence>
<dbReference type="SMART" id="SM00998">
    <property type="entry name" value="ADSL_C"/>
    <property type="match status" value="1"/>
</dbReference>
<comment type="catalytic activity">
    <reaction evidence="3">
        <text>(2S)-2-[5-amino-1-(5-phospho-beta-D-ribosyl)imidazole-4-carboxamido]succinate = 5-amino-1-(5-phospho-beta-D-ribosyl)imidazole-4-carboxamide + fumarate</text>
        <dbReference type="Rhea" id="RHEA:23920"/>
        <dbReference type="ChEBI" id="CHEBI:29806"/>
        <dbReference type="ChEBI" id="CHEBI:58443"/>
        <dbReference type="ChEBI" id="CHEBI:58475"/>
        <dbReference type="EC" id="4.3.2.2"/>
    </reaction>
</comment>
<organism evidence="5 6">
    <name type="scientific">Candidatus Sulfomarinibacter kjeldsenii</name>
    <dbReference type="NCBI Taxonomy" id="2885994"/>
    <lineage>
        <taxon>Bacteria</taxon>
        <taxon>Pseudomonadati</taxon>
        <taxon>Acidobacteriota</taxon>
        <taxon>Thermoanaerobaculia</taxon>
        <taxon>Thermoanaerobaculales</taxon>
        <taxon>Candidatus Sulfomarinibacteraceae</taxon>
        <taxon>Candidatus Sulfomarinibacter</taxon>
    </lineage>
</organism>
<dbReference type="Gene3D" id="1.10.40.30">
    <property type="entry name" value="Fumarase/aspartase (C-terminal domain)"/>
    <property type="match status" value="1"/>
</dbReference>
<dbReference type="UniPathway" id="UPA00075">
    <property type="reaction ID" value="UER00336"/>
</dbReference>
<comment type="caution">
    <text evidence="5">The sequence shown here is derived from an EMBL/GenBank/DDBJ whole genome shotgun (WGS) entry which is preliminary data.</text>
</comment>
<reference evidence="5 6" key="1">
    <citation type="submission" date="2020-08" db="EMBL/GenBank/DDBJ databases">
        <title>Acidobacteriota in marine sediments use diverse sulfur dissimilation pathways.</title>
        <authorList>
            <person name="Wasmund K."/>
        </authorList>
    </citation>
    <scope>NUCLEOTIDE SEQUENCE [LARGE SCALE GENOMIC DNA]</scope>
    <source>
        <strain evidence="5">MAG AM3-A</strain>
    </source>
</reference>
<keyword evidence="1 3" id="KW-0456">Lyase</keyword>
<dbReference type="Pfam" id="PF10397">
    <property type="entry name" value="ADSL_C"/>
    <property type="match status" value="1"/>
</dbReference>
<dbReference type="Gene3D" id="1.20.200.10">
    <property type="entry name" value="Fumarase/aspartase (Central domain)"/>
    <property type="match status" value="1"/>
</dbReference>
<evidence type="ECO:0000256" key="1">
    <source>
        <dbReference type="ARBA" id="ARBA00023239"/>
    </source>
</evidence>
<dbReference type="InterPro" id="IPR022761">
    <property type="entry name" value="Fumarate_lyase_N"/>
</dbReference>
<dbReference type="GO" id="GO:0070626">
    <property type="term" value="F:(S)-2-(5-amino-1-(5-phospho-D-ribosyl)imidazole-4-carboxamido) succinate lyase (fumarate-forming) activity"/>
    <property type="evidence" value="ECO:0007669"/>
    <property type="project" value="TreeGrafter"/>
</dbReference>
<dbReference type="GO" id="GO:0005829">
    <property type="term" value="C:cytosol"/>
    <property type="evidence" value="ECO:0007669"/>
    <property type="project" value="TreeGrafter"/>
</dbReference>
<evidence type="ECO:0000313" key="6">
    <source>
        <dbReference type="Proteomes" id="UP000598633"/>
    </source>
</evidence>
<dbReference type="AlphaFoldDB" id="A0A8J6XWU4"/>
<dbReference type="InterPro" id="IPR000362">
    <property type="entry name" value="Fumarate_lyase_fam"/>
</dbReference>
<dbReference type="GO" id="GO:0004018">
    <property type="term" value="F:N6-(1,2-dicarboxyethyl)AMP AMP-lyase (fumarate-forming) activity"/>
    <property type="evidence" value="ECO:0007669"/>
    <property type="project" value="UniProtKB-UniRule"/>
</dbReference>
<evidence type="ECO:0000256" key="3">
    <source>
        <dbReference type="RuleBase" id="RU361172"/>
    </source>
</evidence>
<protein>
    <recommendedName>
        <fullName evidence="2 3">Adenylosuccinate lyase</fullName>
        <shortName evidence="3">ASL</shortName>
        <ecNumber evidence="2 3">4.3.2.2</ecNumber>
    </recommendedName>
    <alternativeName>
        <fullName evidence="3">Adenylosuccinase</fullName>
    </alternativeName>
</protein>
<dbReference type="PROSITE" id="PS00163">
    <property type="entry name" value="FUMARATE_LYASES"/>
    <property type="match status" value="1"/>
</dbReference>
<dbReference type="GO" id="GO:0044208">
    <property type="term" value="P:'de novo' AMP biosynthetic process"/>
    <property type="evidence" value="ECO:0007669"/>
    <property type="project" value="UniProtKB-UniPathway"/>
</dbReference>
<name>A0A8J6XWU4_9BACT</name>
<dbReference type="SUPFAM" id="SSF48557">
    <property type="entry name" value="L-aspartase-like"/>
    <property type="match status" value="1"/>
</dbReference>
<dbReference type="UniPathway" id="UPA00074">
    <property type="reaction ID" value="UER00132"/>
</dbReference>
<dbReference type="InterPro" id="IPR008948">
    <property type="entry name" value="L-Aspartase-like"/>
</dbReference>
<dbReference type="Pfam" id="PF00206">
    <property type="entry name" value="Lyase_1"/>
    <property type="match status" value="1"/>
</dbReference>